<dbReference type="Pfam" id="PF04326">
    <property type="entry name" value="SLFN_AlbA_2"/>
    <property type="match status" value="1"/>
</dbReference>
<name>E8T8S4_MESCW</name>
<evidence type="ECO:0000313" key="3">
    <source>
        <dbReference type="Proteomes" id="UP000007471"/>
    </source>
</evidence>
<dbReference type="Gene3D" id="3.30.950.30">
    <property type="entry name" value="Schlafen, AAA domain"/>
    <property type="match status" value="1"/>
</dbReference>
<evidence type="ECO:0000259" key="1">
    <source>
        <dbReference type="Pfam" id="PF04326"/>
    </source>
</evidence>
<dbReference type="RefSeq" id="WP_013531638.1">
    <property type="nucleotide sequence ID" value="NC_014923.1"/>
</dbReference>
<dbReference type="InterPro" id="IPR007421">
    <property type="entry name" value="Schlafen_AlbA_2_dom"/>
</dbReference>
<reference evidence="3" key="1">
    <citation type="submission" date="2011-01" db="EMBL/GenBank/DDBJ databases">
        <title>Complete sequence of chromosome of Mesorhizobium ciceri bv. biserrulae WSM1271.</title>
        <authorList>
            <person name="Lucas S."/>
            <person name="Copeland A."/>
            <person name="Lapidus A."/>
            <person name="Cheng J.-F."/>
            <person name="Goodwin L."/>
            <person name="Pitluck S."/>
            <person name="Teshima H."/>
            <person name="Detter J.C."/>
            <person name="Han C."/>
            <person name="Tapia R."/>
            <person name="Land M."/>
            <person name="Hauser L."/>
            <person name="Kyrpides N."/>
            <person name="Ivanova N."/>
            <person name="Nandasena K."/>
            <person name="Reeve W.G."/>
            <person name="Howieson J.G."/>
            <person name="O'Hara G."/>
            <person name="Tiwari R.P."/>
            <person name="Woyke T."/>
        </authorList>
    </citation>
    <scope>NUCLEOTIDE SEQUENCE [LARGE SCALE GENOMIC DNA]</scope>
    <source>
        <strain evidence="3">HAMBI 2942 / LMG 23838 / WSM1271</strain>
    </source>
</reference>
<dbReference type="PATRIC" id="fig|765698.3.peg.4349"/>
<dbReference type="PANTHER" id="PTHR30595">
    <property type="entry name" value="GLPR-RELATED TRANSCRIPTIONAL REPRESSOR"/>
    <property type="match status" value="1"/>
</dbReference>
<organism evidence="2 3">
    <name type="scientific">Mesorhizobium ciceri biovar biserrulae (strain HAMBI 2942 / LMG 23838 / WSM1271)</name>
    <dbReference type="NCBI Taxonomy" id="765698"/>
    <lineage>
        <taxon>Bacteria</taxon>
        <taxon>Pseudomonadati</taxon>
        <taxon>Pseudomonadota</taxon>
        <taxon>Alphaproteobacteria</taxon>
        <taxon>Hyphomicrobiales</taxon>
        <taxon>Phyllobacteriaceae</taxon>
        <taxon>Mesorhizobium</taxon>
    </lineage>
</organism>
<dbReference type="Proteomes" id="UP000007471">
    <property type="component" value="Chromosome"/>
</dbReference>
<dbReference type="InterPro" id="IPR038461">
    <property type="entry name" value="Schlafen_AlbA_2_dom_sf"/>
</dbReference>
<proteinExistence type="predicted"/>
<dbReference type="EMBL" id="CP002447">
    <property type="protein sequence ID" value="ADV12972.1"/>
    <property type="molecule type" value="Genomic_DNA"/>
</dbReference>
<dbReference type="KEGG" id="mci:Mesci_3855"/>
<dbReference type="HOGENOM" id="CLU_569684_0_0_5"/>
<sequence length="471" mass="52803">MYGYNPFEKAIEDVAVSDLSVLRDVPEGWYVEYKQEIPNGRSIAKSLSAFANTYGGWLFYGVKESADGRRVAGGFPGILTTEVPAAEQAIRQAASALVSPPPTFETKILNGPDKALGIDADHSVIAIGVPVGNNAPYVHGSGVIYRRVADSSEPRPETDRHFLDLLWKRGDDTKKAFDKFVHKKVGLSEAEGHISTVRICFFPDPWKERQLTSKLEFDDFAGFMSSLDPADGGIPFDNIFTTDSGFIGRQIRNNNATGAVFSWRYDYNCSSEILLPLNSVWVNEVRDMGQFLEGYEFREAFMRKSSSDNLRGFHLVDISQLYAVLYSIMRRKKALLAREGLRWRLFYKIQLSNFWRRVPFVDLKEVVSFMVQHGIPVVQDNTSYVPPGKGPNSCKEIKPYNRPEFNEEAELQIDATVLFLTLCSALGLPATAFGMAGQKEEEEEGEDLSMTRLLLLGERAQKVTMGRGKSR</sequence>
<feature type="domain" description="Schlafen AlbA-2" evidence="1">
    <location>
        <begin position="28"/>
        <end position="154"/>
    </location>
</feature>
<protein>
    <submittedName>
        <fullName evidence="2">AAA-4 family protein</fullName>
    </submittedName>
</protein>
<gene>
    <name evidence="2" type="ordered locus">Mesci_3855</name>
</gene>
<dbReference type="AlphaFoldDB" id="E8T8S4"/>
<accession>E8T8S4</accession>
<evidence type="ECO:0000313" key="2">
    <source>
        <dbReference type="EMBL" id="ADV12972.1"/>
    </source>
</evidence>
<dbReference type="PANTHER" id="PTHR30595:SF6">
    <property type="entry name" value="SCHLAFEN ALBA-2 DOMAIN-CONTAINING PROTEIN"/>
    <property type="match status" value="1"/>
</dbReference>
<dbReference type="STRING" id="765698.Mesci_3855"/>
<dbReference type="OrthoDB" id="7593619at2"/>
<dbReference type="eggNOG" id="COG2865">
    <property type="taxonomic scope" value="Bacteria"/>
</dbReference>